<dbReference type="GO" id="GO:0016616">
    <property type="term" value="F:oxidoreductase activity, acting on the CH-OH group of donors, NAD or NADP as acceptor"/>
    <property type="evidence" value="ECO:0007669"/>
    <property type="project" value="TreeGrafter"/>
</dbReference>
<keyword evidence="4" id="KW-1185">Reference proteome</keyword>
<dbReference type="InterPro" id="IPR002347">
    <property type="entry name" value="SDR_fam"/>
</dbReference>
<dbReference type="Pfam" id="PF00106">
    <property type="entry name" value="adh_short"/>
    <property type="match status" value="1"/>
</dbReference>
<dbReference type="AlphaFoldDB" id="A0A8K0GIC7"/>
<evidence type="ECO:0000256" key="1">
    <source>
        <dbReference type="ARBA" id="ARBA00006484"/>
    </source>
</evidence>
<dbReference type="EMBL" id="VTPC01001908">
    <property type="protein sequence ID" value="KAF2901004.1"/>
    <property type="molecule type" value="Genomic_DNA"/>
</dbReference>
<dbReference type="PANTHER" id="PTHR44229">
    <property type="entry name" value="15-HYDROXYPROSTAGLANDIN DEHYDROGENASE [NAD(+)]"/>
    <property type="match status" value="1"/>
</dbReference>
<name>A0A8K0GIC7_IGNLU</name>
<comment type="similarity">
    <text evidence="1">Belongs to the short-chain dehydrogenases/reductases (SDR) family.</text>
</comment>
<evidence type="ECO:0000313" key="3">
    <source>
        <dbReference type="EMBL" id="KAF2901004.1"/>
    </source>
</evidence>
<dbReference type="Proteomes" id="UP000801492">
    <property type="component" value="Unassembled WGS sequence"/>
</dbReference>
<dbReference type="PANTHER" id="PTHR44229:SF8">
    <property type="entry name" value="ALCOHOL DEHYDROGENASE-RELATED"/>
    <property type="match status" value="1"/>
</dbReference>
<sequence>MAYDLNGKIILVTGGATGIGFSCIKEILRAGAQAVTIADINELKGEVAVKDITKEFGPNRAVFVKTDVTNAEQFENAFKKTIQIWKGIDVLINNAGVLNDADWELEIAINA</sequence>
<dbReference type="InterPro" id="IPR036291">
    <property type="entry name" value="NAD(P)-bd_dom_sf"/>
</dbReference>
<evidence type="ECO:0000256" key="2">
    <source>
        <dbReference type="ARBA" id="ARBA00023002"/>
    </source>
</evidence>
<evidence type="ECO:0000313" key="4">
    <source>
        <dbReference type="Proteomes" id="UP000801492"/>
    </source>
</evidence>
<dbReference type="GO" id="GO:0005737">
    <property type="term" value="C:cytoplasm"/>
    <property type="evidence" value="ECO:0007669"/>
    <property type="project" value="TreeGrafter"/>
</dbReference>
<dbReference type="Gene3D" id="3.40.50.720">
    <property type="entry name" value="NAD(P)-binding Rossmann-like Domain"/>
    <property type="match status" value="1"/>
</dbReference>
<organism evidence="3 4">
    <name type="scientific">Ignelater luminosus</name>
    <name type="common">Cucubano</name>
    <name type="synonym">Pyrophorus luminosus</name>
    <dbReference type="NCBI Taxonomy" id="2038154"/>
    <lineage>
        <taxon>Eukaryota</taxon>
        <taxon>Metazoa</taxon>
        <taxon>Ecdysozoa</taxon>
        <taxon>Arthropoda</taxon>
        <taxon>Hexapoda</taxon>
        <taxon>Insecta</taxon>
        <taxon>Pterygota</taxon>
        <taxon>Neoptera</taxon>
        <taxon>Endopterygota</taxon>
        <taxon>Coleoptera</taxon>
        <taxon>Polyphaga</taxon>
        <taxon>Elateriformia</taxon>
        <taxon>Elateroidea</taxon>
        <taxon>Elateridae</taxon>
        <taxon>Agrypninae</taxon>
        <taxon>Pyrophorini</taxon>
        <taxon>Ignelater</taxon>
    </lineage>
</organism>
<dbReference type="OrthoDB" id="417891at2759"/>
<dbReference type="SUPFAM" id="SSF51735">
    <property type="entry name" value="NAD(P)-binding Rossmann-fold domains"/>
    <property type="match status" value="1"/>
</dbReference>
<reference evidence="3" key="1">
    <citation type="submission" date="2019-08" db="EMBL/GenBank/DDBJ databases">
        <title>The genome of the North American firefly Photinus pyralis.</title>
        <authorList>
            <consortium name="Photinus pyralis genome working group"/>
            <person name="Fallon T.R."/>
            <person name="Sander Lower S.E."/>
            <person name="Weng J.-K."/>
        </authorList>
    </citation>
    <scope>NUCLEOTIDE SEQUENCE</scope>
    <source>
        <strain evidence="3">TRF0915ILg1</strain>
        <tissue evidence="3">Whole body</tissue>
    </source>
</reference>
<accession>A0A8K0GIC7</accession>
<feature type="non-terminal residue" evidence="3">
    <location>
        <position position="1"/>
    </location>
</feature>
<dbReference type="PRINTS" id="PR00081">
    <property type="entry name" value="GDHRDH"/>
</dbReference>
<proteinExistence type="inferred from homology"/>
<comment type="caution">
    <text evidence="3">The sequence shown here is derived from an EMBL/GenBank/DDBJ whole genome shotgun (WGS) entry which is preliminary data.</text>
</comment>
<keyword evidence="2" id="KW-0560">Oxidoreductase</keyword>
<protein>
    <submittedName>
        <fullName evidence="3">Uncharacterized protein</fullName>
    </submittedName>
</protein>
<gene>
    <name evidence="3" type="ORF">ILUMI_05182</name>
</gene>